<sequence length="266" mass="28884">MTLTLTILGCGSSGGVPRVGQGWGACDPANPRNRRRRCALLVEQTGPGGVTSVLVDTGPDLREQLLDAGVTRLDGVIYTHDHADHTHGIDDLRPLALNMRRRVEAYADEATYATLMARFGYCFASPAGSDYPPIINLNPLVAHQPLAIEGPGGAIVAVPFPVMHGAPYKALGFRFNNTVYCPDINILSDESSRYFEACELIMLDALRFTRHPTHLSVDEALALIERFKPARTILTNLHSDLDYQTLAARLPTGIVPAHDGMTVTVE</sequence>
<feature type="domain" description="Metallo-beta-lactamase" evidence="1">
    <location>
        <begin position="52"/>
        <end position="235"/>
    </location>
</feature>
<reference evidence="2 3" key="1">
    <citation type="submission" date="2019-04" db="EMBL/GenBank/DDBJ databases">
        <title>Phreatobacter aquaticus sp. nov.</title>
        <authorList>
            <person name="Choi A."/>
        </authorList>
    </citation>
    <scope>NUCLEOTIDE SEQUENCE [LARGE SCALE GENOMIC DNA]</scope>
    <source>
        <strain evidence="2 3">KCTC 52518</strain>
    </source>
</reference>
<dbReference type="InterPro" id="IPR001279">
    <property type="entry name" value="Metallo-B-lactamas"/>
</dbReference>
<protein>
    <submittedName>
        <fullName evidence="2">MBL fold metallo-hydrolase</fullName>
    </submittedName>
</protein>
<dbReference type="CDD" id="cd16279">
    <property type="entry name" value="metallo-hydrolase-like_MBL-fold"/>
    <property type="match status" value="1"/>
</dbReference>
<dbReference type="KEGG" id="pstg:E8M01_31225"/>
<dbReference type="AlphaFoldDB" id="A0A4D7BGL8"/>
<dbReference type="PANTHER" id="PTHR42663">
    <property type="entry name" value="HYDROLASE C777.06C-RELATED-RELATED"/>
    <property type="match status" value="1"/>
</dbReference>
<organism evidence="2 3">
    <name type="scientific">Phreatobacter stygius</name>
    <dbReference type="NCBI Taxonomy" id="1940610"/>
    <lineage>
        <taxon>Bacteria</taxon>
        <taxon>Pseudomonadati</taxon>
        <taxon>Pseudomonadota</taxon>
        <taxon>Alphaproteobacteria</taxon>
        <taxon>Hyphomicrobiales</taxon>
        <taxon>Phreatobacteraceae</taxon>
        <taxon>Phreatobacter</taxon>
    </lineage>
</organism>
<gene>
    <name evidence="2" type="ORF">E8M01_31225</name>
</gene>
<accession>A0A4D7BGL8</accession>
<dbReference type="GO" id="GO:0016787">
    <property type="term" value="F:hydrolase activity"/>
    <property type="evidence" value="ECO:0007669"/>
    <property type="project" value="UniProtKB-KW"/>
</dbReference>
<dbReference type="RefSeq" id="WP_136963725.1">
    <property type="nucleotide sequence ID" value="NZ_CP039690.1"/>
</dbReference>
<proteinExistence type="predicted"/>
<name>A0A4D7BGL8_9HYPH</name>
<dbReference type="SUPFAM" id="SSF56281">
    <property type="entry name" value="Metallo-hydrolase/oxidoreductase"/>
    <property type="match status" value="1"/>
</dbReference>
<dbReference type="OrthoDB" id="9781189at2"/>
<dbReference type="PANTHER" id="PTHR42663:SF6">
    <property type="entry name" value="HYDROLASE C777.06C-RELATED"/>
    <property type="match status" value="1"/>
</dbReference>
<keyword evidence="2" id="KW-0378">Hydrolase</keyword>
<dbReference type="InterPro" id="IPR036866">
    <property type="entry name" value="RibonucZ/Hydroxyglut_hydro"/>
</dbReference>
<evidence type="ECO:0000259" key="1">
    <source>
        <dbReference type="Pfam" id="PF12706"/>
    </source>
</evidence>
<evidence type="ECO:0000313" key="2">
    <source>
        <dbReference type="EMBL" id="QCI68306.1"/>
    </source>
</evidence>
<keyword evidence="3" id="KW-1185">Reference proteome</keyword>
<dbReference type="EMBL" id="CP039690">
    <property type="protein sequence ID" value="QCI68306.1"/>
    <property type="molecule type" value="Genomic_DNA"/>
</dbReference>
<dbReference type="Pfam" id="PF12706">
    <property type="entry name" value="Lactamase_B_2"/>
    <property type="match status" value="1"/>
</dbReference>
<evidence type="ECO:0000313" key="3">
    <source>
        <dbReference type="Proteomes" id="UP000298781"/>
    </source>
</evidence>
<dbReference type="Proteomes" id="UP000298781">
    <property type="component" value="Chromosome"/>
</dbReference>
<dbReference type="Gene3D" id="3.60.15.10">
    <property type="entry name" value="Ribonuclease Z/Hydroxyacylglutathione hydrolase-like"/>
    <property type="match status" value="1"/>
</dbReference>